<feature type="domain" description="4Fe-4S ferredoxin-type" evidence="8">
    <location>
        <begin position="205"/>
        <end position="227"/>
    </location>
</feature>
<dbReference type="PANTHER" id="PTHR24960">
    <property type="entry name" value="PHOTOSYSTEM I IRON-SULFUR CENTER-RELATED"/>
    <property type="match status" value="1"/>
</dbReference>
<feature type="domain" description="4Fe-4S ferredoxin-type" evidence="8">
    <location>
        <begin position="170"/>
        <end position="199"/>
    </location>
</feature>
<dbReference type="OrthoDB" id="9813995at2"/>
<dbReference type="PROSITE" id="PS51379">
    <property type="entry name" value="4FE4S_FER_2"/>
    <property type="match status" value="2"/>
</dbReference>
<evidence type="ECO:0000256" key="6">
    <source>
        <dbReference type="ARBA" id="ARBA00023004"/>
    </source>
</evidence>
<accession>A0A4P8XTD6</accession>
<dbReference type="EMBL" id="CP039381">
    <property type="protein sequence ID" value="QCT06057.1"/>
    <property type="molecule type" value="Genomic_DNA"/>
</dbReference>
<dbReference type="GO" id="GO:0051539">
    <property type="term" value="F:4 iron, 4 sulfur cluster binding"/>
    <property type="evidence" value="ECO:0007669"/>
    <property type="project" value="UniProtKB-KW"/>
</dbReference>
<keyword evidence="6" id="KW-0408">Iron</keyword>
<dbReference type="RefSeq" id="WP_138156155.1">
    <property type="nucleotide sequence ID" value="NZ_CP039381.1"/>
</dbReference>
<dbReference type="SUPFAM" id="SSF52218">
    <property type="entry name" value="Flavoproteins"/>
    <property type="match status" value="1"/>
</dbReference>
<name>A0A4P8XTD6_9FIRM</name>
<evidence type="ECO:0000256" key="3">
    <source>
        <dbReference type="ARBA" id="ARBA00013529"/>
    </source>
</evidence>
<keyword evidence="5" id="KW-0479">Metal-binding</keyword>
<dbReference type="KEGG" id="ruj:E5Z56_01165"/>
<evidence type="ECO:0000256" key="2">
    <source>
        <dbReference type="ARBA" id="ARBA00003532"/>
    </source>
</evidence>
<keyword evidence="7" id="KW-0411">Iron-sulfur</keyword>
<dbReference type="Gene3D" id="3.30.70.20">
    <property type="match status" value="1"/>
</dbReference>
<evidence type="ECO:0000256" key="5">
    <source>
        <dbReference type="ARBA" id="ARBA00022723"/>
    </source>
</evidence>
<sequence length="247" mass="28203">MNGIFYFSSTGNSLYLAKKIQSKLNGNVIYIPNYKGNGSEYDRIIIVSPVYSFGLPVHTYDFLLNINEKSKIYVVLNYGGMVGGADVLTYNLAKEHNKNICGVYKLKMPENYTLTFTPPSIYSKLVLKNSHKKINKIIAELKQDKVSIPKNSKTYENTYYKNKSNWHLIGNSFSVSDNCVKCKKCINICPINNITMVNNKIQFGNNCVSCLGCYHRCPEKAIKYKNRNKKSRYLNPYVKDNEIGSDF</sequence>
<evidence type="ECO:0000256" key="7">
    <source>
        <dbReference type="ARBA" id="ARBA00023014"/>
    </source>
</evidence>
<proteinExistence type="predicted"/>
<dbReference type="GO" id="GO:0046872">
    <property type="term" value="F:metal ion binding"/>
    <property type="evidence" value="ECO:0007669"/>
    <property type="project" value="UniProtKB-KW"/>
</dbReference>
<dbReference type="InterPro" id="IPR017896">
    <property type="entry name" value="4Fe4S_Fe-S-bd"/>
</dbReference>
<dbReference type="Gene3D" id="3.40.50.360">
    <property type="match status" value="1"/>
</dbReference>
<evidence type="ECO:0000256" key="1">
    <source>
        <dbReference type="ARBA" id="ARBA00001966"/>
    </source>
</evidence>
<evidence type="ECO:0000256" key="4">
    <source>
        <dbReference type="ARBA" id="ARBA00022485"/>
    </source>
</evidence>
<organism evidence="9 10">
    <name type="scientific">Ruminococcus bovis</name>
    <dbReference type="NCBI Taxonomy" id="2564099"/>
    <lineage>
        <taxon>Bacteria</taxon>
        <taxon>Bacillati</taxon>
        <taxon>Bacillota</taxon>
        <taxon>Clostridia</taxon>
        <taxon>Eubacteriales</taxon>
        <taxon>Oscillospiraceae</taxon>
        <taxon>Ruminococcus</taxon>
    </lineage>
</organism>
<evidence type="ECO:0000313" key="9">
    <source>
        <dbReference type="EMBL" id="QCT06057.1"/>
    </source>
</evidence>
<dbReference type="InterPro" id="IPR050157">
    <property type="entry name" value="PSI_iron-sulfur_center"/>
</dbReference>
<dbReference type="AlphaFoldDB" id="A0A4P8XTD6"/>
<dbReference type="Proteomes" id="UP000301475">
    <property type="component" value="Chromosome"/>
</dbReference>
<comment type="function">
    <text evidence="2">Ferredoxins are iron-sulfur proteins that transfer electrons in a wide variety of metabolic reactions.</text>
</comment>
<keyword evidence="4" id="KW-0004">4Fe-4S</keyword>
<dbReference type="PANTHER" id="PTHR24960:SF79">
    <property type="entry name" value="PHOTOSYSTEM I IRON-SULFUR CENTER"/>
    <property type="match status" value="1"/>
</dbReference>
<dbReference type="InterPro" id="IPR029039">
    <property type="entry name" value="Flavoprotein-like_sf"/>
</dbReference>
<dbReference type="PROSITE" id="PS00198">
    <property type="entry name" value="4FE4S_FER_1"/>
    <property type="match status" value="2"/>
</dbReference>
<dbReference type="SUPFAM" id="SSF54862">
    <property type="entry name" value="4Fe-4S ferredoxins"/>
    <property type="match status" value="1"/>
</dbReference>
<dbReference type="InterPro" id="IPR047964">
    <property type="entry name" value="EFR1-like"/>
</dbReference>
<dbReference type="Pfam" id="PF13187">
    <property type="entry name" value="Fer4_9"/>
    <property type="match status" value="1"/>
</dbReference>
<dbReference type="InterPro" id="IPR017900">
    <property type="entry name" value="4Fe4S_Fe_S_CS"/>
</dbReference>
<evidence type="ECO:0000259" key="8">
    <source>
        <dbReference type="PROSITE" id="PS51379"/>
    </source>
</evidence>
<evidence type="ECO:0000313" key="10">
    <source>
        <dbReference type="Proteomes" id="UP000301475"/>
    </source>
</evidence>
<reference evidence="9 10" key="1">
    <citation type="submission" date="2019-04" db="EMBL/GenBank/DDBJ databases">
        <authorList>
            <person name="Embree M."/>
            <person name="Gaffney J.R."/>
        </authorList>
    </citation>
    <scope>NUCLEOTIDE SEQUENCE [LARGE SCALE GENOMIC DNA]</scope>
    <source>
        <strain evidence="9 10">JE7A12</strain>
    </source>
</reference>
<gene>
    <name evidence="9" type="ORF">E5Z56_01165</name>
</gene>
<protein>
    <recommendedName>
        <fullName evidence="3">Ferredoxin</fullName>
    </recommendedName>
</protein>
<dbReference type="NCBIfam" id="NF038196">
    <property type="entry name" value="ferrodoxin_EFR1"/>
    <property type="match status" value="1"/>
</dbReference>
<comment type="cofactor">
    <cofactor evidence="1">
        <name>[4Fe-4S] cluster</name>
        <dbReference type="ChEBI" id="CHEBI:49883"/>
    </cofactor>
</comment>
<keyword evidence="10" id="KW-1185">Reference proteome</keyword>